<protein>
    <submittedName>
        <fullName evidence="1">Uncharacterized protein</fullName>
    </submittedName>
</protein>
<dbReference type="Proteomes" id="UP001217178">
    <property type="component" value="Unassembled WGS sequence"/>
</dbReference>
<gene>
    <name evidence="1" type="ORF">PSI23_11075</name>
</gene>
<organism evidence="1 2">
    <name type="scientific">Xenorhabdus yunnanensis</name>
    <dbReference type="NCBI Taxonomy" id="3025878"/>
    <lineage>
        <taxon>Bacteria</taxon>
        <taxon>Pseudomonadati</taxon>
        <taxon>Pseudomonadota</taxon>
        <taxon>Gammaproteobacteria</taxon>
        <taxon>Enterobacterales</taxon>
        <taxon>Morganellaceae</taxon>
        <taxon>Xenorhabdus</taxon>
    </lineage>
</organism>
<keyword evidence="2" id="KW-1185">Reference proteome</keyword>
<evidence type="ECO:0000313" key="1">
    <source>
        <dbReference type="EMBL" id="MDC9589825.1"/>
    </source>
</evidence>
<evidence type="ECO:0000313" key="2">
    <source>
        <dbReference type="Proteomes" id="UP001217178"/>
    </source>
</evidence>
<comment type="caution">
    <text evidence="1">The sequence shown here is derived from an EMBL/GenBank/DDBJ whole genome shotgun (WGS) entry which is preliminary data.</text>
</comment>
<dbReference type="EMBL" id="JAQRFI010000022">
    <property type="protein sequence ID" value="MDC9589825.1"/>
    <property type="molecule type" value="Genomic_DNA"/>
</dbReference>
<dbReference type="RefSeq" id="WP_273555141.1">
    <property type="nucleotide sequence ID" value="NZ_JAQRFI010000022.1"/>
</dbReference>
<sequence length="605" mass="67402">MRITKFQGVIPKIRSDKLGVGFAAFAENCLLHSGAIVPLRAPRPLYNAVDIEGKPMSGNVKALYKIGDAWLGFEQVIPIAEDPIHIAGPQSFLFVRDNQVWRSGYSWITDKAGPVALGIPRPIKAPNVQLTGQKCRDDIPVPEDCWQKALPKEPAQDCPNQELPPQVLTFCYTWVTECREESGPSDYSEPILVPYAESVMLVPTEKPSVNATTIRWYMLLVGDKEAEMAQIGEQSAKTLAFVFCPDLFAGGNPLMTQTWYPVPCAEGVANIGYGAILVWSGRHIYVSAHKQPHAFPEANTLVVDDEIVRIVSYRTKTGAYQAVVLTKGVPFVIAGELPDKLTITRINRRMPCLSVKGVMCVGESVYYCSEEGIAVVTGAGVGLLTANWMDKEWWLRMSPQNYVLGFYDQRIFAFTDQVQSQSIMFPMRTNDQAYAETDLVYLSYRAQALYFGDETSMAVALGSMVFDWEQNDYAMQATWKSAILSATNPESMGVGVVHSDAEDVPHDYMDWVTLVWREYKRLLTPADTGEFLQKYPDASAAIPYIVAPKVALILQGNERIRIDRPVWSDKPFRINGQGLVRRWQIEVKSTAVVSELALAANMTEL</sequence>
<reference evidence="1 2" key="1">
    <citation type="submission" date="2023-02" db="EMBL/GenBank/DDBJ databases">
        <title>Entomopathogenic bacteria.</title>
        <authorList>
            <person name="Machado R.A."/>
        </authorList>
    </citation>
    <scope>NUCLEOTIDE SEQUENCE [LARGE SCALE GENOMIC DNA]</scope>
    <source>
        <strain evidence="1 2">XENO-10</strain>
    </source>
</reference>
<accession>A0ABT5LFC9</accession>
<name>A0ABT5LFC9_9GAMM</name>
<proteinExistence type="predicted"/>